<dbReference type="Proteomes" id="UP000658514">
    <property type="component" value="Unassembled WGS sequence"/>
</dbReference>
<dbReference type="RefSeq" id="WP_190539142.1">
    <property type="nucleotide sequence ID" value="NZ_CAWPNO010000117.1"/>
</dbReference>
<sequence length="269" mass="31111">MSVIVIGDRAVGKSSMILGLCEPSTQEKYVVVDSDDCRRLQEQLSPHGQVLPTENPINLHFLSIYLRLPRPREITVDLIDTRGEFWGDIKATDSPQKQFPSAYQDFMEKIAQARYIMLLLHPYQELVREEYLVAAANSLDKINKQDDLYPCHVWVKNLQRNLEILKNNCPSAKHFFICLHKADLFCNYQEESARWRYNPAGNNDFGTYLDRIRTRYFAVARDVIKDFNKNQVGASKLSFFITTKKDRNLLEIPWLSLGTYLSADAEVGR</sequence>
<name>A0ABR8A5V3_9CYAN</name>
<dbReference type="Gene3D" id="3.40.50.300">
    <property type="entry name" value="P-loop containing nucleotide triphosphate hydrolases"/>
    <property type="match status" value="1"/>
</dbReference>
<evidence type="ECO:0008006" key="3">
    <source>
        <dbReference type="Google" id="ProtNLM"/>
    </source>
</evidence>
<dbReference type="SUPFAM" id="SSF52540">
    <property type="entry name" value="P-loop containing nucleoside triphosphate hydrolases"/>
    <property type="match status" value="1"/>
</dbReference>
<gene>
    <name evidence="1" type="ORF">H6G24_06975</name>
</gene>
<keyword evidence="2" id="KW-1185">Reference proteome</keyword>
<reference evidence="1 2" key="1">
    <citation type="journal article" date="2020" name="ISME J.">
        <title>Comparative genomics reveals insights into cyanobacterial evolution and habitat adaptation.</title>
        <authorList>
            <person name="Chen M.Y."/>
            <person name="Teng W.K."/>
            <person name="Zhao L."/>
            <person name="Hu C.X."/>
            <person name="Zhou Y.K."/>
            <person name="Han B.P."/>
            <person name="Song L.R."/>
            <person name="Shu W.S."/>
        </authorList>
    </citation>
    <scope>NUCLEOTIDE SEQUENCE [LARGE SCALE GENOMIC DNA]</scope>
    <source>
        <strain evidence="1 2">FACHB-288</strain>
    </source>
</reference>
<protein>
    <recommendedName>
        <fullName evidence="3">G domain-containing protein</fullName>
    </recommendedName>
</protein>
<proteinExistence type="predicted"/>
<evidence type="ECO:0000313" key="1">
    <source>
        <dbReference type="EMBL" id="MBD2195239.1"/>
    </source>
</evidence>
<organism evidence="1 2">
    <name type="scientific">Calothrix parietina FACHB-288</name>
    <dbReference type="NCBI Taxonomy" id="2692896"/>
    <lineage>
        <taxon>Bacteria</taxon>
        <taxon>Bacillati</taxon>
        <taxon>Cyanobacteriota</taxon>
        <taxon>Cyanophyceae</taxon>
        <taxon>Nostocales</taxon>
        <taxon>Calotrichaceae</taxon>
        <taxon>Calothrix</taxon>
    </lineage>
</organism>
<evidence type="ECO:0000313" key="2">
    <source>
        <dbReference type="Proteomes" id="UP000658514"/>
    </source>
</evidence>
<dbReference type="InterPro" id="IPR027417">
    <property type="entry name" value="P-loop_NTPase"/>
</dbReference>
<comment type="caution">
    <text evidence="1">The sequence shown here is derived from an EMBL/GenBank/DDBJ whole genome shotgun (WGS) entry which is preliminary data.</text>
</comment>
<accession>A0ABR8A5V3</accession>
<dbReference type="EMBL" id="JACJQH010000008">
    <property type="protein sequence ID" value="MBD2195239.1"/>
    <property type="molecule type" value="Genomic_DNA"/>
</dbReference>